<dbReference type="Proteomes" id="UP000602124">
    <property type="component" value="Unassembled WGS sequence"/>
</dbReference>
<dbReference type="PANTHER" id="PTHR43761:SF1">
    <property type="entry name" value="D-ISOMER SPECIFIC 2-HYDROXYACID DEHYDROGENASE CATALYTIC DOMAIN-CONTAINING PROTEIN-RELATED"/>
    <property type="match status" value="1"/>
</dbReference>
<keyword evidence="3" id="KW-0520">NAD</keyword>
<dbReference type="GO" id="GO:0016616">
    <property type="term" value="F:oxidoreductase activity, acting on the CH-OH group of donors, NAD or NADP as acceptor"/>
    <property type="evidence" value="ECO:0007669"/>
    <property type="project" value="InterPro"/>
</dbReference>
<dbReference type="FunFam" id="3.40.50.720:FF:000203">
    <property type="entry name" value="D-3-phosphoglycerate dehydrogenase (SerA)"/>
    <property type="match status" value="1"/>
</dbReference>
<evidence type="ECO:0000259" key="6">
    <source>
        <dbReference type="Pfam" id="PF02826"/>
    </source>
</evidence>
<proteinExistence type="inferred from homology"/>
<dbReference type="Pfam" id="PF00389">
    <property type="entry name" value="2-Hacid_dh"/>
    <property type="match status" value="1"/>
</dbReference>
<name>A0A934MKP6_9HYPH</name>
<feature type="domain" description="D-isomer specific 2-hydroxyacid dehydrogenase catalytic" evidence="5">
    <location>
        <begin position="30"/>
        <end position="319"/>
    </location>
</feature>
<evidence type="ECO:0000256" key="2">
    <source>
        <dbReference type="ARBA" id="ARBA00023002"/>
    </source>
</evidence>
<organism evidence="7 8">
    <name type="scientific">Devosia sediminis</name>
    <dbReference type="NCBI Taxonomy" id="2798801"/>
    <lineage>
        <taxon>Bacteria</taxon>
        <taxon>Pseudomonadati</taxon>
        <taxon>Pseudomonadota</taxon>
        <taxon>Alphaproteobacteria</taxon>
        <taxon>Hyphomicrobiales</taxon>
        <taxon>Devosiaceae</taxon>
        <taxon>Devosia</taxon>
    </lineage>
</organism>
<gene>
    <name evidence="7" type="ORF">JEQ47_11620</name>
</gene>
<reference evidence="7" key="1">
    <citation type="submission" date="2020-12" db="EMBL/GenBank/DDBJ databases">
        <title>Devosia sp. MSA67 isolated from Mo River.</title>
        <authorList>
            <person name="Ma F."/>
            <person name="Zi Z."/>
        </authorList>
    </citation>
    <scope>NUCLEOTIDE SEQUENCE</scope>
    <source>
        <strain evidence="7">MSA67</strain>
    </source>
</reference>
<dbReference type="GO" id="GO:0051287">
    <property type="term" value="F:NAD binding"/>
    <property type="evidence" value="ECO:0007669"/>
    <property type="project" value="InterPro"/>
</dbReference>
<dbReference type="Pfam" id="PF02826">
    <property type="entry name" value="2-Hacid_dh_C"/>
    <property type="match status" value="1"/>
</dbReference>
<dbReference type="RefSeq" id="WP_198876554.1">
    <property type="nucleotide sequence ID" value="NZ_JAEKMH010000002.1"/>
</dbReference>
<dbReference type="PANTHER" id="PTHR43761">
    <property type="entry name" value="D-ISOMER SPECIFIC 2-HYDROXYACID DEHYDROGENASE FAMILY PROTEIN (AFU_ORTHOLOGUE AFUA_1G13630)"/>
    <property type="match status" value="1"/>
</dbReference>
<dbReference type="InterPro" id="IPR043322">
    <property type="entry name" value="CtBP"/>
</dbReference>
<comment type="similarity">
    <text evidence="1 4">Belongs to the D-isomer specific 2-hydroxyacid dehydrogenase family.</text>
</comment>
<dbReference type="CDD" id="cd05299">
    <property type="entry name" value="CtBP_dh"/>
    <property type="match status" value="1"/>
</dbReference>
<comment type="caution">
    <text evidence="7">The sequence shown here is derived from an EMBL/GenBank/DDBJ whole genome shotgun (WGS) entry which is preliminary data.</text>
</comment>
<dbReference type="PROSITE" id="PS00671">
    <property type="entry name" value="D_2_HYDROXYACID_DH_3"/>
    <property type="match status" value="1"/>
</dbReference>
<dbReference type="GO" id="GO:0003714">
    <property type="term" value="F:transcription corepressor activity"/>
    <property type="evidence" value="ECO:0007669"/>
    <property type="project" value="InterPro"/>
</dbReference>
<dbReference type="InterPro" id="IPR006139">
    <property type="entry name" value="D-isomer_2_OHA_DH_cat_dom"/>
</dbReference>
<dbReference type="SUPFAM" id="SSF52283">
    <property type="entry name" value="Formate/glycerate dehydrogenase catalytic domain-like"/>
    <property type="match status" value="1"/>
</dbReference>
<evidence type="ECO:0000256" key="3">
    <source>
        <dbReference type="ARBA" id="ARBA00023027"/>
    </source>
</evidence>
<dbReference type="InterPro" id="IPR050418">
    <property type="entry name" value="D-iso_2-hydroxyacid_DH_PdxB"/>
</dbReference>
<evidence type="ECO:0000313" key="7">
    <source>
        <dbReference type="EMBL" id="MBJ3785373.1"/>
    </source>
</evidence>
<dbReference type="InterPro" id="IPR036291">
    <property type="entry name" value="NAD(P)-bd_dom_sf"/>
</dbReference>
<evidence type="ECO:0000259" key="5">
    <source>
        <dbReference type="Pfam" id="PF00389"/>
    </source>
</evidence>
<dbReference type="AlphaFoldDB" id="A0A934MKP6"/>
<keyword evidence="8" id="KW-1185">Reference proteome</keyword>
<evidence type="ECO:0000256" key="4">
    <source>
        <dbReference type="RuleBase" id="RU003719"/>
    </source>
</evidence>
<dbReference type="SUPFAM" id="SSF51735">
    <property type="entry name" value="NAD(P)-binding Rossmann-fold domains"/>
    <property type="match status" value="1"/>
</dbReference>
<dbReference type="InterPro" id="IPR006140">
    <property type="entry name" value="D-isomer_DH_NAD-bd"/>
</dbReference>
<feature type="domain" description="D-isomer specific 2-hydroxyacid dehydrogenase NAD-binding" evidence="6">
    <location>
        <begin position="110"/>
        <end position="287"/>
    </location>
</feature>
<protein>
    <submittedName>
        <fullName evidence="7">C-terminal binding protein</fullName>
    </submittedName>
</protein>
<dbReference type="EMBL" id="JAEKMH010000002">
    <property type="protein sequence ID" value="MBJ3785373.1"/>
    <property type="molecule type" value="Genomic_DNA"/>
</dbReference>
<dbReference type="InterPro" id="IPR029753">
    <property type="entry name" value="D-isomer_DH_CS"/>
</dbReference>
<dbReference type="Gene3D" id="3.40.50.720">
    <property type="entry name" value="NAD(P)-binding Rossmann-like Domain"/>
    <property type="match status" value="2"/>
</dbReference>
<evidence type="ECO:0000256" key="1">
    <source>
        <dbReference type="ARBA" id="ARBA00005854"/>
    </source>
</evidence>
<evidence type="ECO:0000313" key="8">
    <source>
        <dbReference type="Proteomes" id="UP000602124"/>
    </source>
</evidence>
<accession>A0A934MKP6</accession>
<sequence>MADAVVIAPGYADHSIEAAMLAPFGVGLTVLDWHNDRARLIAGLADAPIIFVRDTAMDTEVIRACASARGIIRYGVGIDRLDLDRARSQGIKVANIPDYGADIEVADHTMALYLAVQRRIASHDHAVRSGAWGMGQSAPIYRIAGKTLGLVGFGRIARAVKTRFAAFGVTDVLVHDPYLAAGQAEAAGVRAVDLDTLARNADIVSIHAPVADPAKPMIDAGFLGAMRQDAILINTARGAHIDEAALAEALTRGPLFGAGLDVFRTEPPARDNALLGLPNVVLSDHAGWYSEATIASLQRQAGEAAVAILGGSAPAHWVNP</sequence>
<keyword evidence="2 4" id="KW-0560">Oxidoreductase</keyword>